<dbReference type="PANTHER" id="PTHR43667">
    <property type="entry name" value="CYCLOPROPANE-FATTY-ACYL-PHOSPHOLIPID SYNTHASE"/>
    <property type="match status" value="1"/>
</dbReference>
<keyword evidence="8" id="KW-1185">Reference proteome</keyword>
<dbReference type="InterPro" id="IPR029063">
    <property type="entry name" value="SAM-dependent_MTases_sf"/>
</dbReference>
<dbReference type="InterPro" id="IPR050723">
    <property type="entry name" value="CFA/CMAS"/>
</dbReference>
<feature type="domain" description="Methyltransferase" evidence="6">
    <location>
        <begin position="141"/>
        <end position="241"/>
    </location>
</feature>
<dbReference type="Gene3D" id="3.40.50.150">
    <property type="entry name" value="Vaccinia Virus protein VP39"/>
    <property type="match status" value="1"/>
</dbReference>
<dbReference type="PANTHER" id="PTHR43667:SF1">
    <property type="entry name" value="CYCLOPROPANE-FATTY-ACYL-PHOSPHOLIPID SYNTHASE"/>
    <property type="match status" value="1"/>
</dbReference>
<keyword evidence="3 7" id="KW-0808">Transferase</keyword>
<dbReference type="GO" id="GO:0006629">
    <property type="term" value="P:lipid metabolic process"/>
    <property type="evidence" value="ECO:0007669"/>
    <property type="project" value="UniProtKB-KW"/>
</dbReference>
<dbReference type="EMBL" id="SLWS01000004">
    <property type="protein sequence ID" value="TCO59547.1"/>
    <property type="molecule type" value="Genomic_DNA"/>
</dbReference>
<dbReference type="Pfam" id="PF13649">
    <property type="entry name" value="Methyltransf_25"/>
    <property type="match status" value="1"/>
</dbReference>
<evidence type="ECO:0000256" key="5">
    <source>
        <dbReference type="ARBA" id="ARBA00023098"/>
    </source>
</evidence>
<sequence>MPLTTTRAELDRRFPIPPEIAPTLATSEQNKFAVEFTKVRDFVERRLYAEEDKGVTPSARGNAFLKAAIRSSLGKPLQDEDWFHETVARLLRRAWLSLSLGVYTKDISTCPDPAARLHLAQVNTVDLAWQPAVSQPSGGLIVEIGTGRGNSVLRLARLLPDTRIVSIGISRNQARTAEQLVTEMALPNVEIRCGDIYDPTVCADLVGQADAVGAIEVTGHFPAERKQEGIGILAGLLKPGGSLSLIDRAVIDSRRPLSEHSANQGIFLDNRAGYLTALSMSGLTPEAFIDYTADSLQTFIDTTKVLRRRRRELRAEFGWPLSLVWPAVPKYVHLPVSRQVQYAHIVGVKPA</sequence>
<dbReference type="GO" id="GO:0008168">
    <property type="term" value="F:methyltransferase activity"/>
    <property type="evidence" value="ECO:0007669"/>
    <property type="project" value="UniProtKB-KW"/>
</dbReference>
<evidence type="ECO:0000256" key="1">
    <source>
        <dbReference type="ARBA" id="ARBA00010815"/>
    </source>
</evidence>
<organism evidence="7 8">
    <name type="scientific">Actinocrispum wychmicini</name>
    <dbReference type="NCBI Taxonomy" id="1213861"/>
    <lineage>
        <taxon>Bacteria</taxon>
        <taxon>Bacillati</taxon>
        <taxon>Actinomycetota</taxon>
        <taxon>Actinomycetes</taxon>
        <taxon>Pseudonocardiales</taxon>
        <taxon>Pseudonocardiaceae</taxon>
        <taxon>Actinocrispum</taxon>
    </lineage>
</organism>
<evidence type="ECO:0000256" key="3">
    <source>
        <dbReference type="ARBA" id="ARBA00022679"/>
    </source>
</evidence>
<evidence type="ECO:0000256" key="2">
    <source>
        <dbReference type="ARBA" id="ARBA00022603"/>
    </source>
</evidence>
<comment type="caution">
    <text evidence="7">The sequence shown here is derived from an EMBL/GenBank/DDBJ whole genome shotgun (WGS) entry which is preliminary data.</text>
</comment>
<accession>A0A4R2JL20</accession>
<dbReference type="RefSeq" id="WP_165960502.1">
    <property type="nucleotide sequence ID" value="NZ_SLWS01000004.1"/>
</dbReference>
<gene>
    <name evidence="7" type="ORF">EV192_104390</name>
</gene>
<name>A0A4R2JL20_9PSEU</name>
<evidence type="ECO:0000256" key="4">
    <source>
        <dbReference type="ARBA" id="ARBA00022691"/>
    </source>
</evidence>
<dbReference type="SUPFAM" id="SSF53335">
    <property type="entry name" value="S-adenosyl-L-methionine-dependent methyltransferases"/>
    <property type="match status" value="1"/>
</dbReference>
<dbReference type="Proteomes" id="UP000295680">
    <property type="component" value="Unassembled WGS sequence"/>
</dbReference>
<evidence type="ECO:0000313" key="7">
    <source>
        <dbReference type="EMBL" id="TCO59547.1"/>
    </source>
</evidence>
<proteinExistence type="inferred from homology"/>
<comment type="similarity">
    <text evidence="1">Belongs to the CFA/CMAS family.</text>
</comment>
<evidence type="ECO:0000259" key="6">
    <source>
        <dbReference type="Pfam" id="PF13649"/>
    </source>
</evidence>
<dbReference type="AlphaFoldDB" id="A0A4R2JL20"/>
<keyword evidence="4" id="KW-0949">S-adenosyl-L-methionine</keyword>
<keyword evidence="5" id="KW-0443">Lipid metabolism</keyword>
<keyword evidence="2 7" id="KW-0489">Methyltransferase</keyword>
<dbReference type="InterPro" id="IPR041698">
    <property type="entry name" value="Methyltransf_25"/>
</dbReference>
<protein>
    <submittedName>
        <fullName evidence="7">Cyclopropane fatty-acyl-phospholipid synthase-like methyltransferase</fullName>
    </submittedName>
</protein>
<dbReference type="CDD" id="cd02440">
    <property type="entry name" value="AdoMet_MTases"/>
    <property type="match status" value="1"/>
</dbReference>
<dbReference type="GO" id="GO:0032259">
    <property type="term" value="P:methylation"/>
    <property type="evidence" value="ECO:0007669"/>
    <property type="project" value="UniProtKB-KW"/>
</dbReference>
<reference evidence="7 8" key="1">
    <citation type="submission" date="2019-03" db="EMBL/GenBank/DDBJ databases">
        <title>Genomic Encyclopedia of Type Strains, Phase IV (KMG-IV): sequencing the most valuable type-strain genomes for metagenomic binning, comparative biology and taxonomic classification.</title>
        <authorList>
            <person name="Goeker M."/>
        </authorList>
    </citation>
    <scope>NUCLEOTIDE SEQUENCE [LARGE SCALE GENOMIC DNA]</scope>
    <source>
        <strain evidence="7 8">DSM 45934</strain>
    </source>
</reference>
<evidence type="ECO:0000313" key="8">
    <source>
        <dbReference type="Proteomes" id="UP000295680"/>
    </source>
</evidence>